<dbReference type="EMBL" id="JASCXX010000013">
    <property type="protein sequence ID" value="MDI6449777.1"/>
    <property type="molecule type" value="Genomic_DNA"/>
</dbReference>
<dbReference type="Proteomes" id="UP001431776">
    <property type="component" value="Unassembled WGS sequence"/>
</dbReference>
<sequence>MLYYDWQFAERIQCSIEERKECFDLIVRLRKYASTIRQEGFLALEEELKNIDDEFLATSIQMGIDGVSGELFRDIQERRILVDNCKGKELLRRVIITEAMASILSEDTFKVFHYKLLSYLGEHGYKWAKEQQLDLIGRNC</sequence>
<dbReference type="AlphaFoldDB" id="A0AAW6TWJ0"/>
<reference evidence="1" key="1">
    <citation type="submission" date="2023-05" db="EMBL/GenBank/DDBJ databases">
        <title>Anaerotaeda fermentans gen. nov., sp. nov., a novel anaerobic planctomycete of the new family within the order Sedimentisphaerales isolated from Taman Peninsula, Russia.</title>
        <authorList>
            <person name="Khomyakova M.A."/>
            <person name="Merkel A.Y."/>
            <person name="Slobodkin A.I."/>
        </authorList>
    </citation>
    <scope>NUCLEOTIDE SEQUENCE</scope>
    <source>
        <strain evidence="1">M17dextr</strain>
    </source>
</reference>
<dbReference type="RefSeq" id="WP_349245186.1">
    <property type="nucleotide sequence ID" value="NZ_JASCXX010000013.1"/>
</dbReference>
<comment type="caution">
    <text evidence="1">The sequence shown here is derived from an EMBL/GenBank/DDBJ whole genome shotgun (WGS) entry which is preliminary data.</text>
</comment>
<protein>
    <submittedName>
        <fullName evidence="1">Uncharacterized protein</fullName>
    </submittedName>
</protein>
<organism evidence="1 2">
    <name type="scientific">Anaerobaca lacustris</name>
    <dbReference type="NCBI Taxonomy" id="3044600"/>
    <lineage>
        <taxon>Bacteria</taxon>
        <taxon>Pseudomonadati</taxon>
        <taxon>Planctomycetota</taxon>
        <taxon>Phycisphaerae</taxon>
        <taxon>Sedimentisphaerales</taxon>
        <taxon>Anaerobacaceae</taxon>
        <taxon>Anaerobaca</taxon>
    </lineage>
</organism>
<name>A0AAW6TWJ0_9BACT</name>
<keyword evidence="2" id="KW-1185">Reference proteome</keyword>
<evidence type="ECO:0000313" key="1">
    <source>
        <dbReference type="EMBL" id="MDI6449777.1"/>
    </source>
</evidence>
<proteinExistence type="predicted"/>
<gene>
    <name evidence="1" type="ORF">QJ522_12030</name>
</gene>
<accession>A0AAW6TWJ0</accession>
<evidence type="ECO:0000313" key="2">
    <source>
        <dbReference type="Proteomes" id="UP001431776"/>
    </source>
</evidence>